<dbReference type="STRING" id="1611254.A0A2G5TFU4"/>
<dbReference type="OrthoDB" id="5834609at2759"/>
<dbReference type="Proteomes" id="UP000230233">
    <property type="component" value="Chromosome V"/>
</dbReference>
<dbReference type="AlphaFoldDB" id="A0A2G5TFU4"/>
<accession>A0A2G5TFU4</accession>
<evidence type="ECO:0000313" key="3">
    <source>
        <dbReference type="EMBL" id="PIC26130.1"/>
    </source>
</evidence>
<name>A0A2G5TFU4_9PELO</name>
<dbReference type="SMART" id="SM01048">
    <property type="entry name" value="C6"/>
    <property type="match status" value="1"/>
</dbReference>
<evidence type="ECO:0000259" key="2">
    <source>
        <dbReference type="SMART" id="SM01048"/>
    </source>
</evidence>
<organism evidence="3 4">
    <name type="scientific">Caenorhabditis nigoni</name>
    <dbReference type="NCBI Taxonomy" id="1611254"/>
    <lineage>
        <taxon>Eukaryota</taxon>
        <taxon>Metazoa</taxon>
        <taxon>Ecdysozoa</taxon>
        <taxon>Nematoda</taxon>
        <taxon>Chromadorea</taxon>
        <taxon>Rhabditida</taxon>
        <taxon>Rhabditina</taxon>
        <taxon>Rhabditomorpha</taxon>
        <taxon>Rhabditoidea</taxon>
        <taxon>Rhabditidae</taxon>
        <taxon>Peloderinae</taxon>
        <taxon>Caenorhabditis</taxon>
    </lineage>
</organism>
<feature type="domain" description="C6" evidence="2">
    <location>
        <begin position="132"/>
        <end position="239"/>
    </location>
</feature>
<evidence type="ECO:0000313" key="4">
    <source>
        <dbReference type="Proteomes" id="UP000230233"/>
    </source>
</evidence>
<proteinExistence type="predicted"/>
<dbReference type="EMBL" id="PDUG01000005">
    <property type="protein sequence ID" value="PIC26130.1"/>
    <property type="molecule type" value="Genomic_DNA"/>
</dbReference>
<gene>
    <name evidence="3" type="primary">Cnig_chr_V.g18800</name>
    <name evidence="3" type="ORF">B9Z55_018800</name>
</gene>
<keyword evidence="4" id="KW-1185">Reference proteome</keyword>
<sequence>MEPSTTTTEPSTTTTEPSTTTTEPSTTTTEPSTTTTEPSTPTTEPPTRTTEPSTTTTEPPTTTTVPTTTTTEPSTTTTEPSTTTTEPSTTTTEPPTTTTEPSTTTTEPSTTTTVPSTTTAEPSTTTTVLNACSPTLVDLDTGDNNNPQINVEVTYSGYSFTPISGSSETMSTMIIRCSAINNYNVFMQFNVNEGGPLVEQFLPQTIAVNVTCNSADQVWIYAAEVSGVVHTRDVRSVACQQAPNAG</sequence>
<comment type="caution">
    <text evidence="3">The sequence shown here is derived from an EMBL/GenBank/DDBJ whole genome shotgun (WGS) entry which is preliminary data.</text>
</comment>
<dbReference type="Pfam" id="PF01681">
    <property type="entry name" value="C6"/>
    <property type="match status" value="1"/>
</dbReference>
<reference evidence="4" key="1">
    <citation type="submission" date="2017-10" db="EMBL/GenBank/DDBJ databases">
        <title>Rapid genome shrinkage in a self-fertile nematode reveals novel sperm competition proteins.</title>
        <authorList>
            <person name="Yin D."/>
            <person name="Schwarz E.M."/>
            <person name="Thomas C.G."/>
            <person name="Felde R.L."/>
            <person name="Korf I.F."/>
            <person name="Cutter A.D."/>
            <person name="Schartner C.M."/>
            <person name="Ralston E.J."/>
            <person name="Meyer B.J."/>
            <person name="Haag E.S."/>
        </authorList>
    </citation>
    <scope>NUCLEOTIDE SEQUENCE [LARGE SCALE GENOMIC DNA]</scope>
    <source>
        <strain evidence="4">JU1422</strain>
    </source>
</reference>
<dbReference type="InterPro" id="IPR002601">
    <property type="entry name" value="C6_domain"/>
</dbReference>
<feature type="region of interest" description="Disordered" evidence="1">
    <location>
        <begin position="1"/>
        <end position="125"/>
    </location>
</feature>
<protein>
    <recommendedName>
        <fullName evidence="2">C6 domain-containing protein</fullName>
    </recommendedName>
</protein>
<evidence type="ECO:0000256" key="1">
    <source>
        <dbReference type="SAM" id="MobiDB-lite"/>
    </source>
</evidence>